<accession>A0AAV1RP38</accession>
<proteinExistence type="predicted"/>
<evidence type="ECO:0000313" key="2">
    <source>
        <dbReference type="Proteomes" id="UP001314170"/>
    </source>
</evidence>
<dbReference type="Proteomes" id="UP001314170">
    <property type="component" value="Unassembled WGS sequence"/>
</dbReference>
<sequence length="107" mass="11826">MTGQGPKGLQSKAVCPICCISTATRTYPEKGSGFLPYPIREKAENRSHGPASPRPIAIPEPKCMCIGRSYRRMQLVQILGRFSILVIQDLSSNVMFEIVAILTFLKD</sequence>
<comment type="caution">
    <text evidence="1">The sequence shown here is derived from an EMBL/GenBank/DDBJ whole genome shotgun (WGS) entry which is preliminary data.</text>
</comment>
<dbReference type="EMBL" id="CAWUPB010001108">
    <property type="protein sequence ID" value="CAK7338017.1"/>
    <property type="molecule type" value="Genomic_DNA"/>
</dbReference>
<gene>
    <name evidence="1" type="ORF">DCAF_LOCUS13058</name>
</gene>
<organism evidence="1 2">
    <name type="scientific">Dovyalis caffra</name>
    <dbReference type="NCBI Taxonomy" id="77055"/>
    <lineage>
        <taxon>Eukaryota</taxon>
        <taxon>Viridiplantae</taxon>
        <taxon>Streptophyta</taxon>
        <taxon>Embryophyta</taxon>
        <taxon>Tracheophyta</taxon>
        <taxon>Spermatophyta</taxon>
        <taxon>Magnoliopsida</taxon>
        <taxon>eudicotyledons</taxon>
        <taxon>Gunneridae</taxon>
        <taxon>Pentapetalae</taxon>
        <taxon>rosids</taxon>
        <taxon>fabids</taxon>
        <taxon>Malpighiales</taxon>
        <taxon>Salicaceae</taxon>
        <taxon>Flacourtieae</taxon>
        <taxon>Dovyalis</taxon>
    </lineage>
</organism>
<dbReference type="AlphaFoldDB" id="A0AAV1RP38"/>
<keyword evidence="2" id="KW-1185">Reference proteome</keyword>
<protein>
    <submittedName>
        <fullName evidence="1">Uncharacterized protein</fullName>
    </submittedName>
</protein>
<reference evidence="1 2" key="1">
    <citation type="submission" date="2024-01" db="EMBL/GenBank/DDBJ databases">
        <authorList>
            <person name="Waweru B."/>
        </authorList>
    </citation>
    <scope>NUCLEOTIDE SEQUENCE [LARGE SCALE GENOMIC DNA]</scope>
</reference>
<name>A0AAV1RP38_9ROSI</name>
<evidence type="ECO:0000313" key="1">
    <source>
        <dbReference type="EMBL" id="CAK7338017.1"/>
    </source>
</evidence>